<evidence type="ECO:0000256" key="2">
    <source>
        <dbReference type="ARBA" id="ARBA00022448"/>
    </source>
</evidence>
<dbReference type="InterPro" id="IPR036259">
    <property type="entry name" value="MFS_trans_sf"/>
</dbReference>
<dbReference type="PANTHER" id="PTHR23506:SF37">
    <property type="entry name" value="MAJOR FACILITATOR SUPERFAMILY (MFS) PROFILE DOMAIN-CONTAINING PROTEIN"/>
    <property type="match status" value="1"/>
</dbReference>
<dbReference type="GO" id="GO:0022857">
    <property type="term" value="F:transmembrane transporter activity"/>
    <property type="evidence" value="ECO:0007669"/>
    <property type="project" value="InterPro"/>
</dbReference>
<dbReference type="Pfam" id="PF07690">
    <property type="entry name" value="MFS_1"/>
    <property type="match status" value="1"/>
</dbReference>
<feature type="transmembrane region" description="Helical" evidence="7">
    <location>
        <begin position="113"/>
        <end position="134"/>
    </location>
</feature>
<evidence type="ECO:0000256" key="7">
    <source>
        <dbReference type="SAM" id="Phobius"/>
    </source>
</evidence>
<gene>
    <name evidence="8" type="ORF">O9K51_08439</name>
</gene>
<evidence type="ECO:0000256" key="4">
    <source>
        <dbReference type="ARBA" id="ARBA00022989"/>
    </source>
</evidence>
<protein>
    <submittedName>
        <fullName evidence="8">MFS-type transporter C18.02</fullName>
    </submittedName>
</protein>
<evidence type="ECO:0000256" key="5">
    <source>
        <dbReference type="ARBA" id="ARBA00023136"/>
    </source>
</evidence>
<feature type="transmembrane region" description="Helical" evidence="7">
    <location>
        <begin position="84"/>
        <end position="101"/>
    </location>
</feature>
<name>A0AB34FL89_9HYPO</name>
<dbReference type="Proteomes" id="UP001163105">
    <property type="component" value="Unassembled WGS sequence"/>
</dbReference>
<sequence length="308" mass="33557">MGVLAVDLTMRLLVIDGVKFTNNSDCDRGSDDRSPQSTVERSVESQEDDVLIPKDDEEGYRIIGDFDGLVKRVPILYCFREPRFLMALFLSFIQALLRGFFDATVPTEAKAAFHFSSLQVGLLFTALFVPYLALSHTAGLAVDRHGPRLVATVGYAFLAPWLALLALPSQNIFTGDNNVVLFSFILAMNGIGLAIVASPGFIAASDILHKYETANPGKFGKNSPFAQLHGFNSLFYYAGLTVGPLLSGMLRIGVGYGMTAIIFAAVSGIVAVLSFQIMAEKRRRSYSSLLVDDNSSRANIWTGLRAPR</sequence>
<evidence type="ECO:0000313" key="8">
    <source>
        <dbReference type="EMBL" id="KAJ6439035.1"/>
    </source>
</evidence>
<keyword evidence="2" id="KW-0813">Transport</keyword>
<feature type="transmembrane region" description="Helical" evidence="7">
    <location>
        <begin position="179"/>
        <end position="204"/>
    </location>
</feature>
<accession>A0AB34FL89</accession>
<comment type="caution">
    <text evidence="8">The sequence shown here is derived from an EMBL/GenBank/DDBJ whole genome shotgun (WGS) entry which is preliminary data.</text>
</comment>
<keyword evidence="3 7" id="KW-0812">Transmembrane</keyword>
<feature type="compositionally biased region" description="Basic and acidic residues" evidence="6">
    <location>
        <begin position="25"/>
        <end position="34"/>
    </location>
</feature>
<feature type="transmembrane region" description="Helical" evidence="7">
    <location>
        <begin position="252"/>
        <end position="275"/>
    </location>
</feature>
<dbReference type="InterPro" id="IPR050930">
    <property type="entry name" value="MFS_Vesicular_Transporter"/>
</dbReference>
<dbReference type="GO" id="GO:0016020">
    <property type="term" value="C:membrane"/>
    <property type="evidence" value="ECO:0007669"/>
    <property type="project" value="UniProtKB-SubCell"/>
</dbReference>
<evidence type="ECO:0000313" key="9">
    <source>
        <dbReference type="Proteomes" id="UP001163105"/>
    </source>
</evidence>
<feature type="transmembrane region" description="Helical" evidence="7">
    <location>
        <begin position="146"/>
        <end position="167"/>
    </location>
</feature>
<organism evidence="8 9">
    <name type="scientific">Purpureocillium lavendulum</name>
    <dbReference type="NCBI Taxonomy" id="1247861"/>
    <lineage>
        <taxon>Eukaryota</taxon>
        <taxon>Fungi</taxon>
        <taxon>Dikarya</taxon>
        <taxon>Ascomycota</taxon>
        <taxon>Pezizomycotina</taxon>
        <taxon>Sordariomycetes</taxon>
        <taxon>Hypocreomycetidae</taxon>
        <taxon>Hypocreales</taxon>
        <taxon>Ophiocordycipitaceae</taxon>
        <taxon>Purpureocillium</taxon>
    </lineage>
</organism>
<dbReference type="SUPFAM" id="SSF103473">
    <property type="entry name" value="MFS general substrate transporter"/>
    <property type="match status" value="1"/>
</dbReference>
<keyword evidence="4 7" id="KW-1133">Transmembrane helix</keyword>
<comment type="subcellular location">
    <subcellularLocation>
        <location evidence="1">Membrane</location>
        <topology evidence="1">Multi-pass membrane protein</topology>
    </subcellularLocation>
</comment>
<keyword evidence="5 7" id="KW-0472">Membrane</keyword>
<dbReference type="Gene3D" id="1.20.1250.20">
    <property type="entry name" value="MFS general substrate transporter like domains"/>
    <property type="match status" value="1"/>
</dbReference>
<reference evidence="8" key="1">
    <citation type="submission" date="2023-01" db="EMBL/GenBank/DDBJ databases">
        <title>The growth and conidiation of Purpureocillium lavendulum are regulated by nitrogen source and histone H3K14 acetylation.</title>
        <authorList>
            <person name="Tang P."/>
            <person name="Han J."/>
            <person name="Zhang C."/>
            <person name="Tang P."/>
            <person name="Qi F."/>
            <person name="Zhang K."/>
            <person name="Liang L."/>
        </authorList>
    </citation>
    <scope>NUCLEOTIDE SEQUENCE</scope>
    <source>
        <strain evidence="8">YMF1.00683</strain>
    </source>
</reference>
<dbReference type="AlphaFoldDB" id="A0AB34FL89"/>
<dbReference type="PANTHER" id="PTHR23506">
    <property type="entry name" value="GH10249P"/>
    <property type="match status" value="1"/>
</dbReference>
<evidence type="ECO:0000256" key="3">
    <source>
        <dbReference type="ARBA" id="ARBA00022692"/>
    </source>
</evidence>
<evidence type="ECO:0000256" key="6">
    <source>
        <dbReference type="SAM" id="MobiDB-lite"/>
    </source>
</evidence>
<evidence type="ECO:0000256" key="1">
    <source>
        <dbReference type="ARBA" id="ARBA00004141"/>
    </source>
</evidence>
<dbReference type="EMBL" id="JAQHRD010000007">
    <property type="protein sequence ID" value="KAJ6439035.1"/>
    <property type="molecule type" value="Genomic_DNA"/>
</dbReference>
<feature type="region of interest" description="Disordered" evidence="6">
    <location>
        <begin position="25"/>
        <end position="47"/>
    </location>
</feature>
<proteinExistence type="predicted"/>
<keyword evidence="9" id="KW-1185">Reference proteome</keyword>
<dbReference type="InterPro" id="IPR011701">
    <property type="entry name" value="MFS"/>
</dbReference>